<dbReference type="GO" id="GO:0016020">
    <property type="term" value="C:membrane"/>
    <property type="evidence" value="ECO:0007669"/>
    <property type="project" value="UniProtKB-SubCell"/>
</dbReference>
<comment type="subcellular location">
    <subcellularLocation>
        <location evidence="1">Membrane</location>
        <topology evidence="1">Multi-pass membrane protein</topology>
    </subcellularLocation>
</comment>
<feature type="region of interest" description="Disordered" evidence="5">
    <location>
        <begin position="193"/>
        <end position="314"/>
    </location>
</feature>
<feature type="transmembrane region" description="Helical" evidence="6">
    <location>
        <begin position="92"/>
        <end position="114"/>
    </location>
</feature>
<feature type="transmembrane region" description="Helical" evidence="6">
    <location>
        <begin position="120"/>
        <end position="143"/>
    </location>
</feature>
<evidence type="ECO:0000256" key="3">
    <source>
        <dbReference type="ARBA" id="ARBA00022989"/>
    </source>
</evidence>
<dbReference type="PANTHER" id="PTHR28128">
    <property type="entry name" value="GOLGI APPARATUS MEMBRANE PROTEIN TVP15"/>
    <property type="match status" value="1"/>
</dbReference>
<evidence type="ECO:0000256" key="1">
    <source>
        <dbReference type="ARBA" id="ARBA00004141"/>
    </source>
</evidence>
<evidence type="ECO:0000313" key="7">
    <source>
        <dbReference type="EMBL" id="CAD2220273.1"/>
    </source>
</evidence>
<dbReference type="Proteomes" id="UP000515908">
    <property type="component" value="Chromosome 16"/>
</dbReference>
<feature type="transmembrane region" description="Helical" evidence="6">
    <location>
        <begin position="28"/>
        <end position="49"/>
    </location>
</feature>
<name>A0A7G2CP00_9TRYP</name>
<evidence type="ECO:0000313" key="8">
    <source>
        <dbReference type="Proteomes" id="UP000515908"/>
    </source>
</evidence>
<keyword evidence="3 6" id="KW-1133">Transmembrane helix</keyword>
<dbReference type="OrthoDB" id="267204at2759"/>
<accession>A0A7G2CP00</accession>
<keyword evidence="4 6" id="KW-0472">Membrane</keyword>
<proteinExistence type="predicted"/>
<keyword evidence="2 6" id="KW-0812">Transmembrane</keyword>
<protein>
    <submittedName>
        <fullName evidence="7">COPI associated protein, putative</fullName>
    </submittedName>
</protein>
<gene>
    <name evidence="7" type="ORF">ADEAN_000778800</name>
</gene>
<organism evidence="7 8">
    <name type="scientific">Angomonas deanei</name>
    <dbReference type="NCBI Taxonomy" id="59799"/>
    <lineage>
        <taxon>Eukaryota</taxon>
        <taxon>Discoba</taxon>
        <taxon>Euglenozoa</taxon>
        <taxon>Kinetoplastea</taxon>
        <taxon>Metakinetoplastina</taxon>
        <taxon>Trypanosomatida</taxon>
        <taxon>Trypanosomatidae</taxon>
        <taxon>Strigomonadinae</taxon>
        <taxon>Angomonas</taxon>
    </lineage>
</organism>
<feature type="compositionally biased region" description="Polar residues" evidence="5">
    <location>
        <begin position="221"/>
        <end position="236"/>
    </location>
</feature>
<dbReference type="AlphaFoldDB" id="A0A7G2CP00"/>
<evidence type="ECO:0000256" key="2">
    <source>
        <dbReference type="ARBA" id="ARBA00022692"/>
    </source>
</evidence>
<feature type="compositionally biased region" description="Polar residues" evidence="5">
    <location>
        <begin position="298"/>
        <end position="307"/>
    </location>
</feature>
<evidence type="ECO:0000256" key="6">
    <source>
        <dbReference type="SAM" id="Phobius"/>
    </source>
</evidence>
<dbReference type="PANTHER" id="PTHR28128:SF1">
    <property type="entry name" value="GOLGI APPARATUS MEMBRANE PROTEIN TVP15"/>
    <property type="match status" value="1"/>
</dbReference>
<dbReference type="Pfam" id="PF08507">
    <property type="entry name" value="COPI_assoc"/>
    <property type="match status" value="1"/>
</dbReference>
<feature type="compositionally biased region" description="Basic and acidic residues" evidence="5">
    <location>
        <begin position="273"/>
        <end position="283"/>
    </location>
</feature>
<dbReference type="InterPro" id="IPR013714">
    <property type="entry name" value="Golgi_TVP15"/>
</dbReference>
<dbReference type="VEuPathDB" id="TriTrypDB:ADEAN_000778800"/>
<dbReference type="EMBL" id="LR877160">
    <property type="protein sequence ID" value="CAD2220273.1"/>
    <property type="molecule type" value="Genomic_DNA"/>
</dbReference>
<evidence type="ECO:0000256" key="5">
    <source>
        <dbReference type="SAM" id="MobiDB-lite"/>
    </source>
</evidence>
<sequence>MDSSNFEQTQQRNTNISSNFFVRQSPRIFLAVSFVIAVLTFVGVIVSLTKLIVKPHIVLQDVYCLIFSLLCLSAELRQFGWCRKIVYKWLRFFYALTCYRFRGLFYVFFGLLLLGYHAVMYVAGALAIALGLAIFVLTFFTTLPTYEDAEEIKRNNAEGEQFREEEVQREEESQHGIGVGGVFQSIGNKISSSIGQGNKKESNEGKTGNVPPPAQPAPTASQGNSGFDQGSSTSRIPSAAAAMFGSPETTPARDGLGPTMFQSATSRAPPPPVREEGITRADSAEEEDGAGESHLRRQFNQGMQDSHSSADLKN</sequence>
<evidence type="ECO:0000256" key="4">
    <source>
        <dbReference type="ARBA" id="ARBA00023136"/>
    </source>
</evidence>
<reference evidence="7 8" key="1">
    <citation type="submission" date="2020-08" db="EMBL/GenBank/DDBJ databases">
        <authorList>
            <person name="Newling K."/>
            <person name="Davey J."/>
            <person name="Forrester S."/>
        </authorList>
    </citation>
    <scope>NUCLEOTIDE SEQUENCE [LARGE SCALE GENOMIC DNA]</scope>
    <source>
        <strain evidence="8">Crithidia deanei Carvalho (ATCC PRA-265)</strain>
    </source>
</reference>
<feature type="transmembrane region" description="Helical" evidence="6">
    <location>
        <begin position="55"/>
        <end position="72"/>
    </location>
</feature>
<keyword evidence="8" id="KW-1185">Reference proteome</keyword>